<dbReference type="RefSeq" id="XP_060322323.1">
    <property type="nucleotide sequence ID" value="XM_060481331.1"/>
</dbReference>
<reference evidence="1" key="1">
    <citation type="submission" date="2023-06" db="EMBL/GenBank/DDBJ databases">
        <authorList>
            <consortium name="Lawrence Berkeley National Laboratory"/>
            <person name="Ahrendt S."/>
            <person name="Sahu N."/>
            <person name="Indic B."/>
            <person name="Wong-Bajracharya J."/>
            <person name="Merenyi Z."/>
            <person name="Ke H.-M."/>
            <person name="Monk M."/>
            <person name="Kocsube S."/>
            <person name="Drula E."/>
            <person name="Lipzen A."/>
            <person name="Balint B."/>
            <person name="Henrissat B."/>
            <person name="Andreopoulos B."/>
            <person name="Martin F.M."/>
            <person name="Harder C.B."/>
            <person name="Rigling D."/>
            <person name="Ford K.L."/>
            <person name="Foster G.D."/>
            <person name="Pangilinan J."/>
            <person name="Papanicolaou A."/>
            <person name="Barry K."/>
            <person name="LaButti K."/>
            <person name="Viragh M."/>
            <person name="Koriabine M."/>
            <person name="Yan M."/>
            <person name="Riley R."/>
            <person name="Champramary S."/>
            <person name="Plett K.L."/>
            <person name="Tsai I.J."/>
            <person name="Slot J."/>
            <person name="Sipos G."/>
            <person name="Plett J."/>
            <person name="Nagy L.G."/>
            <person name="Grigoriev I.V."/>
        </authorList>
    </citation>
    <scope>NUCLEOTIDE SEQUENCE</scope>
    <source>
        <strain evidence="1">CCBAS 213</strain>
    </source>
</reference>
<dbReference type="AlphaFoldDB" id="A0AA39J5Q6"/>
<proteinExistence type="predicted"/>
<dbReference type="Proteomes" id="UP001175211">
    <property type="component" value="Unassembled WGS sequence"/>
</dbReference>
<keyword evidence="2" id="KW-1185">Reference proteome</keyword>
<comment type="caution">
    <text evidence="1">The sequence shown here is derived from an EMBL/GenBank/DDBJ whole genome shotgun (WGS) entry which is preliminary data.</text>
</comment>
<sequence>MLSKLPLLPGCLFAVTLQNGSFFPCTTPAELFLTSFDLNLFCPTKLRSTPPDDIKGVLIANCAYRRVAAPRCKRALISHCLQPIPFIDVMAINRIPRRLRSILPPLHPAPILKYSIFEQTCPTPTTRRRPQSKAQNSHYPPPLALPFLTYPKHKCLYSDTVFPQSPQKQVF</sequence>
<accession>A0AA39J5Q6</accession>
<evidence type="ECO:0000313" key="2">
    <source>
        <dbReference type="Proteomes" id="UP001175211"/>
    </source>
</evidence>
<organism evidence="1 2">
    <name type="scientific">Armillaria tabescens</name>
    <name type="common">Ringless honey mushroom</name>
    <name type="synonym">Agaricus tabescens</name>
    <dbReference type="NCBI Taxonomy" id="1929756"/>
    <lineage>
        <taxon>Eukaryota</taxon>
        <taxon>Fungi</taxon>
        <taxon>Dikarya</taxon>
        <taxon>Basidiomycota</taxon>
        <taxon>Agaricomycotina</taxon>
        <taxon>Agaricomycetes</taxon>
        <taxon>Agaricomycetidae</taxon>
        <taxon>Agaricales</taxon>
        <taxon>Marasmiineae</taxon>
        <taxon>Physalacriaceae</taxon>
        <taxon>Desarmillaria</taxon>
    </lineage>
</organism>
<dbReference type="GeneID" id="85364879"/>
<dbReference type="EMBL" id="JAUEPS010000124">
    <property type="protein sequence ID" value="KAK0436645.1"/>
    <property type="molecule type" value="Genomic_DNA"/>
</dbReference>
<gene>
    <name evidence="1" type="ORF">EV420DRAFT_235992</name>
</gene>
<evidence type="ECO:0000313" key="1">
    <source>
        <dbReference type="EMBL" id="KAK0436645.1"/>
    </source>
</evidence>
<protein>
    <submittedName>
        <fullName evidence="1">Uncharacterized protein</fullName>
    </submittedName>
</protein>
<name>A0AA39J5Q6_ARMTA</name>